<gene>
    <name evidence="2" type="ORF">AAHA92_29039</name>
</gene>
<dbReference type="PANTHER" id="PTHR46929">
    <property type="entry name" value="EXPRESSED PROTEIN"/>
    <property type="match status" value="1"/>
</dbReference>
<evidence type="ECO:0000259" key="1">
    <source>
        <dbReference type="Pfam" id="PF12776"/>
    </source>
</evidence>
<organism evidence="2 3">
    <name type="scientific">Salvia divinorum</name>
    <name type="common">Maria pastora</name>
    <name type="synonym">Diviner's sage</name>
    <dbReference type="NCBI Taxonomy" id="28513"/>
    <lineage>
        <taxon>Eukaryota</taxon>
        <taxon>Viridiplantae</taxon>
        <taxon>Streptophyta</taxon>
        <taxon>Embryophyta</taxon>
        <taxon>Tracheophyta</taxon>
        <taxon>Spermatophyta</taxon>
        <taxon>Magnoliopsida</taxon>
        <taxon>eudicotyledons</taxon>
        <taxon>Gunneridae</taxon>
        <taxon>Pentapetalae</taxon>
        <taxon>asterids</taxon>
        <taxon>lamiids</taxon>
        <taxon>Lamiales</taxon>
        <taxon>Lamiaceae</taxon>
        <taxon>Nepetoideae</taxon>
        <taxon>Mentheae</taxon>
        <taxon>Salviinae</taxon>
        <taxon>Salvia</taxon>
        <taxon>Salvia subgen. Calosphace</taxon>
    </lineage>
</organism>
<accession>A0ABD1FXZ6</accession>
<dbReference type="EMBL" id="JBEAFC010000011">
    <property type="protein sequence ID" value="KAL1536375.1"/>
    <property type="molecule type" value="Genomic_DNA"/>
</dbReference>
<keyword evidence="3" id="KW-1185">Reference proteome</keyword>
<proteinExistence type="predicted"/>
<comment type="caution">
    <text evidence="2">The sequence shown here is derived from an EMBL/GenBank/DDBJ whole genome shotgun (WGS) entry which is preliminary data.</text>
</comment>
<sequence>MDNRMASNSQVGKEKSRYFNWTSEMDKVLGVSFTEQMNQGNKLDGKFAWKSISWTAAINTLLVILNIKVDKHNIQARLKTSEKHYEILQPLLISCNSGDHTNVWENDTAAEGGSISSFLTSISSSISNSSASAVPRSVYGG</sequence>
<feature type="domain" description="Myb/SANT-like" evidence="1">
    <location>
        <begin position="20"/>
        <end position="92"/>
    </location>
</feature>
<dbReference type="Pfam" id="PF12776">
    <property type="entry name" value="Myb_DNA-bind_3"/>
    <property type="match status" value="1"/>
</dbReference>
<protein>
    <recommendedName>
        <fullName evidence="1">Myb/SANT-like domain-containing protein</fullName>
    </recommendedName>
</protein>
<dbReference type="PANTHER" id="PTHR46929:SF3">
    <property type="entry name" value="MYB_SANT-LIKE DOMAIN-CONTAINING PROTEIN"/>
    <property type="match status" value="1"/>
</dbReference>
<dbReference type="AlphaFoldDB" id="A0ABD1FXZ6"/>
<reference evidence="2 3" key="1">
    <citation type="submission" date="2024-06" db="EMBL/GenBank/DDBJ databases">
        <title>A chromosome level genome sequence of Diviner's sage (Salvia divinorum).</title>
        <authorList>
            <person name="Ford S.A."/>
            <person name="Ro D.-K."/>
            <person name="Ness R.W."/>
            <person name="Phillips M.A."/>
        </authorList>
    </citation>
    <scope>NUCLEOTIDE SEQUENCE [LARGE SCALE GENOMIC DNA]</scope>
    <source>
        <strain evidence="2">SAF-2024a</strain>
        <tissue evidence="2">Leaf</tissue>
    </source>
</reference>
<dbReference type="Proteomes" id="UP001567538">
    <property type="component" value="Unassembled WGS sequence"/>
</dbReference>
<dbReference type="InterPro" id="IPR024752">
    <property type="entry name" value="Myb/SANT-like_dom"/>
</dbReference>
<evidence type="ECO:0000313" key="2">
    <source>
        <dbReference type="EMBL" id="KAL1536375.1"/>
    </source>
</evidence>
<name>A0ABD1FXZ6_SALDI</name>
<evidence type="ECO:0000313" key="3">
    <source>
        <dbReference type="Proteomes" id="UP001567538"/>
    </source>
</evidence>